<evidence type="ECO:0000313" key="1">
    <source>
        <dbReference type="EMBL" id="CAB4307304.1"/>
    </source>
</evidence>
<accession>A0A6J5X8B0</accession>
<gene>
    <name evidence="1" type="ORF">ORAREDHAP_LOCUS25888</name>
</gene>
<name>A0A6J5X8B0_PRUAR</name>
<protein>
    <submittedName>
        <fullName evidence="1">Uncharacterized protein</fullName>
    </submittedName>
</protein>
<sequence length="75" mass="8228">MVDSIWRAKIASFSSHSRNLEFAVFSFFNTIAASDSPATPLSQTSVSVERAKEMVVAAAPRVQNINEWVCVVPEV</sequence>
<organism evidence="1 2">
    <name type="scientific">Prunus armeniaca</name>
    <name type="common">Apricot</name>
    <name type="synonym">Armeniaca vulgaris</name>
    <dbReference type="NCBI Taxonomy" id="36596"/>
    <lineage>
        <taxon>Eukaryota</taxon>
        <taxon>Viridiplantae</taxon>
        <taxon>Streptophyta</taxon>
        <taxon>Embryophyta</taxon>
        <taxon>Tracheophyta</taxon>
        <taxon>Spermatophyta</taxon>
        <taxon>Magnoliopsida</taxon>
        <taxon>eudicotyledons</taxon>
        <taxon>Gunneridae</taxon>
        <taxon>Pentapetalae</taxon>
        <taxon>rosids</taxon>
        <taxon>fabids</taxon>
        <taxon>Rosales</taxon>
        <taxon>Rosaceae</taxon>
        <taxon>Amygdaloideae</taxon>
        <taxon>Amygdaleae</taxon>
        <taxon>Prunus</taxon>
    </lineage>
</organism>
<dbReference type="EMBL" id="CAEKKB010000004">
    <property type="protein sequence ID" value="CAB4307304.1"/>
    <property type="molecule type" value="Genomic_DNA"/>
</dbReference>
<reference evidence="2" key="1">
    <citation type="journal article" date="2020" name="Genome Biol.">
        <title>Gamete binning: chromosome-level and haplotype-resolved genome assembly enabled by high-throughput single-cell sequencing of gamete genomes.</title>
        <authorList>
            <person name="Campoy J.A."/>
            <person name="Sun H."/>
            <person name="Goel M."/>
            <person name="Jiao W.-B."/>
            <person name="Folz-Donahue K."/>
            <person name="Wang N."/>
            <person name="Rubio M."/>
            <person name="Liu C."/>
            <person name="Kukat C."/>
            <person name="Ruiz D."/>
            <person name="Huettel B."/>
            <person name="Schneeberger K."/>
        </authorList>
    </citation>
    <scope>NUCLEOTIDE SEQUENCE [LARGE SCALE GENOMIC DNA]</scope>
    <source>
        <strain evidence="2">cv. Rojo Pasion</strain>
    </source>
</reference>
<dbReference type="AlphaFoldDB" id="A0A6J5X8B0"/>
<keyword evidence="2" id="KW-1185">Reference proteome</keyword>
<proteinExistence type="predicted"/>
<dbReference type="Proteomes" id="UP000507245">
    <property type="component" value="Unassembled WGS sequence"/>
</dbReference>
<evidence type="ECO:0000313" key="2">
    <source>
        <dbReference type="Proteomes" id="UP000507245"/>
    </source>
</evidence>